<protein>
    <submittedName>
        <fullName evidence="1">Uncharacterized protein</fullName>
    </submittedName>
</protein>
<accession>A0A4U5X7P9</accession>
<dbReference type="Proteomes" id="UP000308632">
    <property type="component" value="Unassembled WGS sequence"/>
</dbReference>
<dbReference type="RefSeq" id="WP_137298385.1">
    <property type="nucleotide sequence ID" value="NZ_BMVD01000006.1"/>
</dbReference>
<dbReference type="AlphaFoldDB" id="A0A4U5X7P9"/>
<proteinExistence type="predicted"/>
<name>A0A4U5X7P9_STRGB</name>
<comment type="caution">
    <text evidence="1">The sequence shown here is derived from an EMBL/GenBank/DDBJ whole genome shotgun (WGS) entry which is preliminary data.</text>
</comment>
<organism evidence="1 2">
    <name type="scientific">Streptomyces galbus</name>
    <dbReference type="NCBI Taxonomy" id="33898"/>
    <lineage>
        <taxon>Bacteria</taxon>
        <taxon>Bacillati</taxon>
        <taxon>Actinomycetota</taxon>
        <taxon>Actinomycetes</taxon>
        <taxon>Kitasatosporales</taxon>
        <taxon>Streptomycetaceae</taxon>
        <taxon>Streptomyces</taxon>
    </lineage>
</organism>
<reference evidence="1 2" key="1">
    <citation type="submission" date="2019-04" db="EMBL/GenBank/DDBJ databases">
        <title>Streptomyces lasaliensis sp.nov., an Actinomycete isolated from soil which produces the polyether antibiotic lasalocid.</title>
        <authorList>
            <person name="Erwin G."/>
            <person name="Haber C."/>
        </authorList>
    </citation>
    <scope>NUCLEOTIDE SEQUENCE [LARGE SCALE GENOMIC DNA]</scope>
    <source>
        <strain evidence="1 2">DSM 40089</strain>
    </source>
</reference>
<dbReference type="EMBL" id="SZPR01000003">
    <property type="protein sequence ID" value="TKT11174.1"/>
    <property type="molecule type" value="Genomic_DNA"/>
</dbReference>
<evidence type="ECO:0000313" key="1">
    <source>
        <dbReference type="EMBL" id="TKT11174.1"/>
    </source>
</evidence>
<gene>
    <name evidence="1" type="ORF">E4U92_01425</name>
</gene>
<evidence type="ECO:0000313" key="2">
    <source>
        <dbReference type="Proteomes" id="UP000308632"/>
    </source>
</evidence>
<sequence>MNTPRLRADTARLDLELLVEIAVESLSGKDRPAYLREYVWDYSVAEDECTLVFTLRTGRSAGLQLKTVIKGLGEDDALRLKVDSANEPGGLSLKYLAHLRKEMDNLEYNLRKVDGDVVVYR</sequence>